<evidence type="ECO:0000313" key="15">
    <source>
        <dbReference type="Proteomes" id="UP000276301"/>
    </source>
</evidence>
<dbReference type="GO" id="GO:0000155">
    <property type="term" value="F:phosphorelay sensor kinase activity"/>
    <property type="evidence" value="ECO:0007669"/>
    <property type="project" value="InterPro"/>
</dbReference>
<evidence type="ECO:0000256" key="2">
    <source>
        <dbReference type="ARBA" id="ARBA00004370"/>
    </source>
</evidence>
<dbReference type="InterPro" id="IPR005467">
    <property type="entry name" value="His_kinase_dom"/>
</dbReference>
<gene>
    <name evidence="14" type="ORF">D4A47_09615</name>
</gene>
<dbReference type="InterPro" id="IPR036097">
    <property type="entry name" value="HisK_dim/P_sf"/>
</dbReference>
<accession>A0A498CTY3</accession>
<reference evidence="14 15" key="1">
    <citation type="submission" date="2018-10" db="EMBL/GenBank/DDBJ databases">
        <title>Anaerotruncus faecis sp. nov., isolated from human feces.</title>
        <authorList>
            <person name="Wang Y.-J."/>
        </authorList>
    </citation>
    <scope>NUCLEOTIDE SEQUENCE [LARGE SCALE GENOMIC DNA]</scope>
    <source>
        <strain evidence="14 15">22A2-44</strain>
    </source>
</reference>
<keyword evidence="5" id="KW-0808">Transferase</keyword>
<dbReference type="CDD" id="cd00075">
    <property type="entry name" value="HATPase"/>
    <property type="match status" value="1"/>
</dbReference>
<dbReference type="Pfam" id="PF00672">
    <property type="entry name" value="HAMP"/>
    <property type="match status" value="1"/>
</dbReference>
<dbReference type="SMART" id="SM00388">
    <property type="entry name" value="HisKA"/>
    <property type="match status" value="1"/>
</dbReference>
<dbReference type="RefSeq" id="WP_121587112.1">
    <property type="nucleotide sequence ID" value="NZ_RCHT01000017.1"/>
</dbReference>
<dbReference type="InterPro" id="IPR004358">
    <property type="entry name" value="Sig_transdc_His_kin-like_C"/>
</dbReference>
<evidence type="ECO:0000259" key="13">
    <source>
        <dbReference type="PROSITE" id="PS50885"/>
    </source>
</evidence>
<evidence type="ECO:0000256" key="3">
    <source>
        <dbReference type="ARBA" id="ARBA00012438"/>
    </source>
</evidence>
<evidence type="ECO:0000256" key="6">
    <source>
        <dbReference type="ARBA" id="ARBA00022692"/>
    </source>
</evidence>
<organism evidence="14 15">
    <name type="scientific">Anaerotruncus massiliensis</name>
    <name type="common">ex Liu et al. 2021</name>
    <dbReference type="NCBI Taxonomy" id="2321404"/>
    <lineage>
        <taxon>Bacteria</taxon>
        <taxon>Bacillati</taxon>
        <taxon>Bacillota</taxon>
        <taxon>Clostridia</taxon>
        <taxon>Eubacteriales</taxon>
        <taxon>Oscillospiraceae</taxon>
        <taxon>Anaerotruncus</taxon>
    </lineage>
</organism>
<evidence type="ECO:0000256" key="9">
    <source>
        <dbReference type="ARBA" id="ARBA00023012"/>
    </source>
</evidence>
<comment type="catalytic activity">
    <reaction evidence="1">
        <text>ATP + protein L-histidine = ADP + protein N-phospho-L-histidine.</text>
        <dbReference type="EC" id="2.7.13.3"/>
    </reaction>
</comment>
<keyword evidence="7 14" id="KW-0418">Kinase</keyword>
<keyword evidence="8 11" id="KW-1133">Transmembrane helix</keyword>
<dbReference type="Pfam" id="PF00512">
    <property type="entry name" value="HisKA"/>
    <property type="match status" value="1"/>
</dbReference>
<name>A0A498CTY3_9FIRM</name>
<proteinExistence type="predicted"/>
<dbReference type="SUPFAM" id="SSF47384">
    <property type="entry name" value="Homodimeric domain of signal transducing histidine kinase"/>
    <property type="match status" value="1"/>
</dbReference>
<dbReference type="SMART" id="SM00387">
    <property type="entry name" value="HATPase_c"/>
    <property type="match status" value="1"/>
</dbReference>
<sequence length="327" mass="35306">MKRVGWKTLLLPGALAALFGAAAGLLSGRWAEFHPAWTFLAGALLSGCVLLAVFLAGVCRPLVRLGEAVRRVLEGDLSARARVPGFPAGAQLRELTRDFNEVARRLEEDASREWDVLPVFFHELKAPLATIGGYAQLLEKNLHPEQNREFAQIIRSEVEEMAGLADSLLLLSRLDAGRPEQPPETVDIAEQVRRAFTAREPLWREKELTLALSLGDAKARGYGPLLAHVWGNLVDNAVKYSPAGGTIEASLGEREGRVRFVIRNGGAPILPADLPRVFEPFYRAGNGGGESGHGVGLALARRIVALHGGEITVESGETEGTAFTVTL</sequence>
<keyword evidence="15" id="KW-1185">Reference proteome</keyword>
<evidence type="ECO:0000313" key="14">
    <source>
        <dbReference type="EMBL" id="RLL09761.1"/>
    </source>
</evidence>
<evidence type="ECO:0000256" key="8">
    <source>
        <dbReference type="ARBA" id="ARBA00022989"/>
    </source>
</evidence>
<dbReference type="CDD" id="cd06225">
    <property type="entry name" value="HAMP"/>
    <property type="match status" value="1"/>
</dbReference>
<evidence type="ECO:0000256" key="10">
    <source>
        <dbReference type="ARBA" id="ARBA00023136"/>
    </source>
</evidence>
<dbReference type="InterPro" id="IPR003594">
    <property type="entry name" value="HATPase_dom"/>
</dbReference>
<dbReference type="SMART" id="SM00304">
    <property type="entry name" value="HAMP"/>
    <property type="match status" value="1"/>
</dbReference>
<feature type="transmembrane region" description="Helical" evidence="11">
    <location>
        <begin position="39"/>
        <end position="63"/>
    </location>
</feature>
<feature type="domain" description="HAMP" evidence="13">
    <location>
        <begin position="56"/>
        <end position="111"/>
    </location>
</feature>
<dbReference type="InterPro" id="IPR050428">
    <property type="entry name" value="TCS_sensor_his_kinase"/>
</dbReference>
<dbReference type="EMBL" id="RCHT01000017">
    <property type="protein sequence ID" value="RLL09761.1"/>
    <property type="molecule type" value="Genomic_DNA"/>
</dbReference>
<evidence type="ECO:0000259" key="12">
    <source>
        <dbReference type="PROSITE" id="PS50109"/>
    </source>
</evidence>
<dbReference type="InterPro" id="IPR036890">
    <property type="entry name" value="HATPase_C_sf"/>
</dbReference>
<comment type="caution">
    <text evidence="14">The sequence shown here is derived from an EMBL/GenBank/DDBJ whole genome shotgun (WGS) entry which is preliminary data.</text>
</comment>
<dbReference type="GO" id="GO:0005886">
    <property type="term" value="C:plasma membrane"/>
    <property type="evidence" value="ECO:0007669"/>
    <property type="project" value="TreeGrafter"/>
</dbReference>
<keyword evidence="9" id="KW-0902">Two-component regulatory system</keyword>
<dbReference type="CDD" id="cd00082">
    <property type="entry name" value="HisKA"/>
    <property type="match status" value="1"/>
</dbReference>
<evidence type="ECO:0000256" key="5">
    <source>
        <dbReference type="ARBA" id="ARBA00022679"/>
    </source>
</evidence>
<dbReference type="Gene3D" id="3.30.565.10">
    <property type="entry name" value="Histidine kinase-like ATPase, C-terminal domain"/>
    <property type="match status" value="1"/>
</dbReference>
<dbReference type="PROSITE" id="PS50109">
    <property type="entry name" value="HIS_KIN"/>
    <property type="match status" value="1"/>
</dbReference>
<dbReference type="AlphaFoldDB" id="A0A498CTY3"/>
<dbReference type="PANTHER" id="PTHR45436:SF5">
    <property type="entry name" value="SENSOR HISTIDINE KINASE TRCS"/>
    <property type="match status" value="1"/>
</dbReference>
<protein>
    <recommendedName>
        <fullName evidence="3">histidine kinase</fullName>
        <ecNumber evidence="3">2.7.13.3</ecNumber>
    </recommendedName>
</protein>
<dbReference type="InterPro" id="IPR003661">
    <property type="entry name" value="HisK_dim/P_dom"/>
</dbReference>
<comment type="subcellular location">
    <subcellularLocation>
        <location evidence="2">Membrane</location>
    </subcellularLocation>
</comment>
<dbReference type="Pfam" id="PF02518">
    <property type="entry name" value="HATPase_c"/>
    <property type="match status" value="1"/>
</dbReference>
<dbReference type="PROSITE" id="PS50885">
    <property type="entry name" value="HAMP"/>
    <property type="match status" value="1"/>
</dbReference>
<evidence type="ECO:0000256" key="4">
    <source>
        <dbReference type="ARBA" id="ARBA00022553"/>
    </source>
</evidence>
<keyword evidence="4" id="KW-0597">Phosphoprotein</keyword>
<dbReference type="SUPFAM" id="SSF55874">
    <property type="entry name" value="ATPase domain of HSP90 chaperone/DNA topoisomerase II/histidine kinase"/>
    <property type="match status" value="1"/>
</dbReference>
<dbReference type="PRINTS" id="PR00344">
    <property type="entry name" value="BCTRLSENSOR"/>
</dbReference>
<evidence type="ECO:0000256" key="7">
    <source>
        <dbReference type="ARBA" id="ARBA00022777"/>
    </source>
</evidence>
<feature type="domain" description="Histidine kinase" evidence="12">
    <location>
        <begin position="119"/>
        <end position="327"/>
    </location>
</feature>
<evidence type="ECO:0000256" key="1">
    <source>
        <dbReference type="ARBA" id="ARBA00000085"/>
    </source>
</evidence>
<dbReference type="Gene3D" id="1.10.287.130">
    <property type="match status" value="1"/>
</dbReference>
<keyword evidence="10 11" id="KW-0472">Membrane</keyword>
<dbReference type="PANTHER" id="PTHR45436">
    <property type="entry name" value="SENSOR HISTIDINE KINASE YKOH"/>
    <property type="match status" value="1"/>
</dbReference>
<evidence type="ECO:0000256" key="11">
    <source>
        <dbReference type="SAM" id="Phobius"/>
    </source>
</evidence>
<keyword evidence="6 11" id="KW-0812">Transmembrane</keyword>
<dbReference type="Gene3D" id="6.10.340.10">
    <property type="match status" value="1"/>
</dbReference>
<dbReference type="Proteomes" id="UP000276301">
    <property type="component" value="Unassembled WGS sequence"/>
</dbReference>
<dbReference type="InterPro" id="IPR003660">
    <property type="entry name" value="HAMP_dom"/>
</dbReference>
<dbReference type="EC" id="2.7.13.3" evidence="3"/>